<dbReference type="HOGENOM" id="CLU_027272_3_4_5"/>
<dbReference type="CDD" id="cd01359">
    <property type="entry name" value="Argininosuccinate_lyase"/>
    <property type="match status" value="1"/>
</dbReference>
<reference evidence="8" key="1">
    <citation type="submission" date="2006-06" db="EMBL/GenBank/DDBJ databases">
        <title>Complete sequence of chromosome of Chelativorans sp. BNC1.</title>
        <authorList>
            <consortium name="US DOE Joint Genome Institute"/>
            <person name="Copeland A."/>
            <person name="Lucas S."/>
            <person name="Lapidus A."/>
            <person name="Barry K."/>
            <person name="Detter J.C."/>
            <person name="Glavina del Rio T."/>
            <person name="Hammon N."/>
            <person name="Israni S."/>
            <person name="Dalin E."/>
            <person name="Tice H."/>
            <person name="Pitluck S."/>
            <person name="Chertkov O."/>
            <person name="Brettin T."/>
            <person name="Bruce D."/>
            <person name="Han C."/>
            <person name="Tapia R."/>
            <person name="Gilna P."/>
            <person name="Schmutz J."/>
            <person name="Larimer F."/>
            <person name="Land M."/>
            <person name="Hauser L."/>
            <person name="Kyrpides N."/>
            <person name="Mikhailova N."/>
            <person name="Richardson P."/>
        </authorList>
    </citation>
    <scope>NUCLEOTIDE SEQUENCE</scope>
    <source>
        <strain evidence="8">BNC1</strain>
    </source>
</reference>
<dbReference type="Pfam" id="PF14698">
    <property type="entry name" value="ASL_C2"/>
    <property type="match status" value="1"/>
</dbReference>
<evidence type="ECO:0000256" key="2">
    <source>
        <dbReference type="ARBA" id="ARBA00004941"/>
    </source>
</evidence>
<dbReference type="PRINTS" id="PR00145">
    <property type="entry name" value="ARGSUCLYASE"/>
</dbReference>
<feature type="domain" description="Fumarate lyase N-terminal" evidence="6">
    <location>
        <begin position="79"/>
        <end position="298"/>
    </location>
</feature>
<dbReference type="Gene3D" id="1.10.40.30">
    <property type="entry name" value="Fumarase/aspartase (C-terminal domain)"/>
    <property type="match status" value="1"/>
</dbReference>
<evidence type="ECO:0000259" key="6">
    <source>
        <dbReference type="Pfam" id="PF00206"/>
    </source>
</evidence>
<feature type="domain" description="Argininosuccinate lyase C-terminal" evidence="7">
    <location>
        <begin position="368"/>
        <end position="444"/>
    </location>
</feature>
<dbReference type="InterPro" id="IPR029419">
    <property type="entry name" value="Arg_succ_lyase_C"/>
</dbReference>
<dbReference type="KEGG" id="mes:Meso_2629"/>
<dbReference type="InterPro" id="IPR009049">
    <property type="entry name" value="Argininosuccinate_lyase"/>
</dbReference>
<protein>
    <recommendedName>
        <fullName evidence="3">argininosuccinate lyase</fullName>
        <ecNumber evidence="3">4.3.2.1</ecNumber>
    </recommendedName>
</protein>
<name>Q11F19_CHESB</name>
<dbReference type="Pfam" id="PF00206">
    <property type="entry name" value="Lyase_1"/>
    <property type="match status" value="1"/>
</dbReference>
<dbReference type="STRING" id="266779.Meso_2629"/>
<dbReference type="Gene3D" id="1.20.200.10">
    <property type="entry name" value="Fumarase/aspartase (Central domain)"/>
    <property type="match status" value="1"/>
</dbReference>
<evidence type="ECO:0000313" key="8">
    <source>
        <dbReference type="EMBL" id="ABG64006.1"/>
    </source>
</evidence>
<proteinExistence type="predicted"/>
<keyword evidence="4" id="KW-0028">Amino-acid biosynthesis</keyword>
<dbReference type="PANTHER" id="PTHR43814">
    <property type="entry name" value="ARGININOSUCCINATE LYASE"/>
    <property type="match status" value="1"/>
</dbReference>
<dbReference type="PANTHER" id="PTHR43814:SF1">
    <property type="entry name" value="ARGININOSUCCINATE LYASE"/>
    <property type="match status" value="1"/>
</dbReference>
<comment type="pathway">
    <text evidence="2">Amino-acid biosynthesis; L-arginine biosynthesis; L-arginine from L-ornithine and carbamoyl phosphate: step 3/3.</text>
</comment>
<dbReference type="UniPathway" id="UPA00068">
    <property type="reaction ID" value="UER00114"/>
</dbReference>
<keyword evidence="5 8" id="KW-0456">Lyase</keyword>
<dbReference type="GO" id="GO:0005829">
    <property type="term" value="C:cytosol"/>
    <property type="evidence" value="ECO:0007669"/>
    <property type="project" value="TreeGrafter"/>
</dbReference>
<dbReference type="EMBL" id="CP000390">
    <property type="protein sequence ID" value="ABG64006.1"/>
    <property type="molecule type" value="Genomic_DNA"/>
</dbReference>
<dbReference type="PRINTS" id="PR00149">
    <property type="entry name" value="FUMRATELYASE"/>
</dbReference>
<dbReference type="InterPro" id="IPR022761">
    <property type="entry name" value="Fumarate_lyase_N"/>
</dbReference>
<gene>
    <name evidence="8" type="ordered locus">Meso_2629</name>
</gene>
<dbReference type="OrthoDB" id="9769623at2"/>
<dbReference type="AlphaFoldDB" id="Q11F19"/>
<organism evidence="8">
    <name type="scientific">Chelativorans sp. (strain BNC1)</name>
    <dbReference type="NCBI Taxonomy" id="266779"/>
    <lineage>
        <taxon>Bacteria</taxon>
        <taxon>Pseudomonadati</taxon>
        <taxon>Pseudomonadota</taxon>
        <taxon>Alphaproteobacteria</taxon>
        <taxon>Hyphomicrobiales</taxon>
        <taxon>Phyllobacteriaceae</taxon>
        <taxon>Chelativorans</taxon>
    </lineage>
</organism>
<keyword evidence="4" id="KW-0055">Arginine biosynthesis</keyword>
<dbReference type="InterPro" id="IPR000362">
    <property type="entry name" value="Fumarate_lyase_fam"/>
</dbReference>
<dbReference type="EC" id="4.3.2.1" evidence="3"/>
<evidence type="ECO:0000256" key="3">
    <source>
        <dbReference type="ARBA" id="ARBA00012338"/>
    </source>
</evidence>
<sequence>MTENTATLIRTANGRLTEPMVGGLDRYDSRTVETKLEAVHAFDKAHLVMLVEQGLVGRQDGALMLSALRHMEKEGAVATRMRVGGALHSGEYYLTERLGPKLGGTIHLGRSSADLAGVSRRIVLRTAVLSMARQLIDVQLTILNTAPDHLDCIIPAYTHGQPAQPTTYAHWLMMWANVFHRDTQRLLGGLDRLNLSPAGAAVATGTDFAIDRSRVATLLGFDGILVNTMDATLSNDVFAEYVSIFSLLCANMGRLAEDLLFWSTQEAGIAVIPDRFCDTSSIMSQKRNPSFLHELRAMGAEAASTLLLVSGTEFGTTGQSVHARKTAENAVWALVGKIIKRLPQMADLIASTEIDPQRAMRLTENSWSQATDVASALVRHLGLNWREAHHVVSILVRLATERRLPPDQVDLALLRTALAEAQIAAEDLDGFDIADAVDVRAFVERRTNEGSPAPSAVTSSAACLLGITTAQQAKVEAAERTVAEASKALESAIDSIVND</sequence>
<accession>Q11F19</accession>
<dbReference type="GO" id="GO:0042450">
    <property type="term" value="P:L-arginine biosynthetic process via ornithine"/>
    <property type="evidence" value="ECO:0007669"/>
    <property type="project" value="InterPro"/>
</dbReference>
<dbReference type="GO" id="GO:0004056">
    <property type="term" value="F:argininosuccinate lyase activity"/>
    <property type="evidence" value="ECO:0007669"/>
    <property type="project" value="UniProtKB-EC"/>
</dbReference>
<dbReference type="InterPro" id="IPR024083">
    <property type="entry name" value="Fumarase/histidase_N"/>
</dbReference>
<dbReference type="InterPro" id="IPR008948">
    <property type="entry name" value="L-Aspartase-like"/>
</dbReference>
<dbReference type="SUPFAM" id="SSF48557">
    <property type="entry name" value="L-aspartase-like"/>
    <property type="match status" value="1"/>
</dbReference>
<evidence type="ECO:0000256" key="1">
    <source>
        <dbReference type="ARBA" id="ARBA00000985"/>
    </source>
</evidence>
<evidence type="ECO:0000259" key="7">
    <source>
        <dbReference type="Pfam" id="PF14698"/>
    </source>
</evidence>
<evidence type="ECO:0000256" key="5">
    <source>
        <dbReference type="ARBA" id="ARBA00023239"/>
    </source>
</evidence>
<dbReference type="Gene3D" id="1.10.275.10">
    <property type="entry name" value="Fumarase/aspartase (N-terminal domain)"/>
    <property type="match status" value="1"/>
</dbReference>
<evidence type="ECO:0000256" key="4">
    <source>
        <dbReference type="ARBA" id="ARBA00022571"/>
    </source>
</evidence>
<dbReference type="eggNOG" id="COG0165">
    <property type="taxonomic scope" value="Bacteria"/>
</dbReference>
<comment type="catalytic activity">
    <reaction evidence="1">
        <text>2-(N(omega)-L-arginino)succinate = fumarate + L-arginine</text>
        <dbReference type="Rhea" id="RHEA:24020"/>
        <dbReference type="ChEBI" id="CHEBI:29806"/>
        <dbReference type="ChEBI" id="CHEBI:32682"/>
        <dbReference type="ChEBI" id="CHEBI:57472"/>
        <dbReference type="EC" id="4.3.2.1"/>
    </reaction>
</comment>